<evidence type="ECO:0000313" key="2">
    <source>
        <dbReference type="EMBL" id="VCW99149.1"/>
    </source>
</evidence>
<feature type="transmembrane region" description="Helical" evidence="1">
    <location>
        <begin position="34"/>
        <end position="54"/>
    </location>
</feature>
<keyword evidence="1" id="KW-1133">Transmembrane helix</keyword>
<protein>
    <submittedName>
        <fullName evidence="2">Uncharacterized protein</fullName>
    </submittedName>
</protein>
<proteinExistence type="predicted"/>
<organism evidence="2 3">
    <name type="scientific">Gulo gulo</name>
    <name type="common">Wolverine</name>
    <name type="synonym">Gluton</name>
    <dbReference type="NCBI Taxonomy" id="48420"/>
    <lineage>
        <taxon>Eukaryota</taxon>
        <taxon>Metazoa</taxon>
        <taxon>Chordata</taxon>
        <taxon>Craniata</taxon>
        <taxon>Vertebrata</taxon>
        <taxon>Euteleostomi</taxon>
        <taxon>Mammalia</taxon>
        <taxon>Eutheria</taxon>
        <taxon>Laurasiatheria</taxon>
        <taxon>Carnivora</taxon>
        <taxon>Caniformia</taxon>
        <taxon>Musteloidea</taxon>
        <taxon>Mustelidae</taxon>
        <taxon>Guloninae</taxon>
        <taxon>Gulo</taxon>
    </lineage>
</organism>
<sequence>MSCYLHFTDRETGAYKDSVPAQGDTPAICCTLNYASLPLCFIVLYSQLIFIFSLGQISQFARHYINELFA</sequence>
<dbReference type="Proteomes" id="UP000269945">
    <property type="component" value="Unassembled WGS sequence"/>
</dbReference>
<dbReference type="AlphaFoldDB" id="A0A9X9Q3G2"/>
<keyword evidence="3" id="KW-1185">Reference proteome</keyword>
<accession>A0A9X9Q3G2</accession>
<name>A0A9X9Q3G2_GULGU</name>
<comment type="caution">
    <text evidence="2">The sequence shown here is derived from an EMBL/GenBank/DDBJ whole genome shotgun (WGS) entry which is preliminary data.</text>
</comment>
<reference evidence="2 3" key="1">
    <citation type="submission" date="2018-10" db="EMBL/GenBank/DDBJ databases">
        <authorList>
            <person name="Ekblom R."/>
            <person name="Jareborg N."/>
        </authorList>
    </citation>
    <scope>NUCLEOTIDE SEQUENCE [LARGE SCALE GENOMIC DNA]</scope>
    <source>
        <tissue evidence="2">Muscle</tissue>
    </source>
</reference>
<evidence type="ECO:0000313" key="3">
    <source>
        <dbReference type="Proteomes" id="UP000269945"/>
    </source>
</evidence>
<keyword evidence="1" id="KW-0472">Membrane</keyword>
<evidence type="ECO:0000256" key="1">
    <source>
        <dbReference type="SAM" id="Phobius"/>
    </source>
</evidence>
<keyword evidence="1" id="KW-0812">Transmembrane</keyword>
<dbReference type="EMBL" id="CYRY02027690">
    <property type="protein sequence ID" value="VCW99149.1"/>
    <property type="molecule type" value="Genomic_DNA"/>
</dbReference>
<gene>
    <name evidence="2" type="ORF">BN2614_LOCUS5</name>
</gene>